<evidence type="ECO:0000256" key="1">
    <source>
        <dbReference type="ARBA" id="ARBA00004651"/>
    </source>
</evidence>
<dbReference type="Gene3D" id="3.30.450.20">
    <property type="entry name" value="PAS domain"/>
    <property type="match status" value="1"/>
</dbReference>
<dbReference type="CDD" id="cd18773">
    <property type="entry name" value="PDC1_HK_sensor"/>
    <property type="match status" value="1"/>
</dbReference>
<dbReference type="Gene3D" id="3.30.70.1230">
    <property type="entry name" value="Nucleotide cyclase"/>
    <property type="match status" value="1"/>
</dbReference>
<dbReference type="FunFam" id="3.30.70.1230:FF:000016">
    <property type="entry name" value="Adenylate/guanylate cyclase domain-containing protein"/>
    <property type="match status" value="1"/>
</dbReference>
<dbReference type="Pfam" id="PF00211">
    <property type="entry name" value="Guanylate_cyc"/>
    <property type="match status" value="1"/>
</dbReference>
<dbReference type="Gene3D" id="6.10.340.10">
    <property type="match status" value="1"/>
</dbReference>
<proteinExistence type="inferred from homology"/>
<evidence type="ECO:0000256" key="6">
    <source>
        <dbReference type="ARBA" id="ARBA00023136"/>
    </source>
</evidence>
<evidence type="ECO:0000256" key="4">
    <source>
        <dbReference type="ARBA" id="ARBA00022692"/>
    </source>
</evidence>
<dbReference type="Pfam" id="PF02743">
    <property type="entry name" value="dCache_1"/>
    <property type="match status" value="1"/>
</dbReference>
<dbReference type="SUPFAM" id="SSF55073">
    <property type="entry name" value="Nucleotide cyclase"/>
    <property type="match status" value="1"/>
</dbReference>
<comment type="subcellular location">
    <subcellularLocation>
        <location evidence="1">Cell membrane</location>
        <topology evidence="1">Multi-pass membrane protein</topology>
    </subcellularLocation>
</comment>
<dbReference type="InterPro" id="IPR050697">
    <property type="entry name" value="Adenylyl/Guanylyl_Cyclase_3/4"/>
</dbReference>
<evidence type="ECO:0000256" key="3">
    <source>
        <dbReference type="ARBA" id="ARBA00022475"/>
    </source>
</evidence>
<protein>
    <submittedName>
        <fullName evidence="10">Cache 3/Cache 2 fusion domain-containing protein</fullName>
    </submittedName>
</protein>
<organism evidence="10 11">
    <name type="scientific">Candidatus Paracaedimonas acanthamoebae</name>
    <dbReference type="NCBI Taxonomy" id="244581"/>
    <lineage>
        <taxon>Bacteria</taxon>
        <taxon>Pseudomonadati</taxon>
        <taxon>Pseudomonadota</taxon>
        <taxon>Alphaproteobacteria</taxon>
        <taxon>Holosporales</taxon>
        <taxon>Caedimonadaceae</taxon>
        <taxon>Candidatus Paracaedimonas</taxon>
    </lineage>
</organism>
<evidence type="ECO:0000259" key="9">
    <source>
        <dbReference type="PROSITE" id="PS50885"/>
    </source>
</evidence>
<dbReference type="PANTHER" id="PTHR43081:SF1">
    <property type="entry name" value="ADENYLATE CYCLASE, TERMINAL-DIFFERENTIATION SPECIFIC"/>
    <property type="match status" value="1"/>
</dbReference>
<feature type="domain" description="Guanylate cyclase" evidence="8">
    <location>
        <begin position="456"/>
        <end position="588"/>
    </location>
</feature>
<comment type="similarity">
    <text evidence="2">Belongs to the adenylyl cyclase class-3 family.</text>
</comment>
<keyword evidence="6 7" id="KW-0472">Membrane</keyword>
<name>A0A8J7PIV1_9PROT</name>
<reference evidence="10" key="1">
    <citation type="submission" date="2021-02" db="EMBL/GenBank/DDBJ databases">
        <title>Thiocyanate and organic carbon inputs drive convergent selection for specific autotrophic Afipia and Thiobacillus strains within complex microbiomes.</title>
        <authorList>
            <person name="Huddy R.J."/>
            <person name="Sachdeva R."/>
            <person name="Kadzinga F."/>
            <person name="Kantor R.S."/>
            <person name="Harrison S.T.L."/>
            <person name="Banfield J.F."/>
        </authorList>
    </citation>
    <scope>NUCLEOTIDE SEQUENCE</scope>
    <source>
        <strain evidence="10">SCN18_10_11_15_R4_P_38_20</strain>
    </source>
</reference>
<accession>A0A8J7PIV1</accession>
<feature type="transmembrane region" description="Helical" evidence="7">
    <location>
        <begin position="21"/>
        <end position="37"/>
    </location>
</feature>
<dbReference type="InterPro" id="IPR001054">
    <property type="entry name" value="A/G_cyclase"/>
</dbReference>
<evidence type="ECO:0000259" key="8">
    <source>
        <dbReference type="PROSITE" id="PS50125"/>
    </source>
</evidence>
<dbReference type="SMART" id="SM00044">
    <property type="entry name" value="CYCc"/>
    <property type="match status" value="1"/>
</dbReference>
<dbReference type="PANTHER" id="PTHR43081">
    <property type="entry name" value="ADENYLATE CYCLASE, TERMINAL-DIFFERENTIATION SPECIFIC-RELATED"/>
    <property type="match status" value="1"/>
</dbReference>
<feature type="transmembrane region" description="Helical" evidence="7">
    <location>
        <begin position="356"/>
        <end position="375"/>
    </location>
</feature>
<comment type="caution">
    <text evidence="10">The sequence shown here is derived from an EMBL/GenBank/DDBJ whole genome shotgun (WGS) entry which is preliminary data.</text>
</comment>
<dbReference type="InterPro" id="IPR003660">
    <property type="entry name" value="HAMP_dom"/>
</dbReference>
<evidence type="ECO:0000313" key="11">
    <source>
        <dbReference type="Proteomes" id="UP000664414"/>
    </source>
</evidence>
<feature type="domain" description="HAMP" evidence="9">
    <location>
        <begin position="376"/>
        <end position="429"/>
    </location>
</feature>
<dbReference type="InterPro" id="IPR033479">
    <property type="entry name" value="dCache_1"/>
</dbReference>
<evidence type="ECO:0000256" key="2">
    <source>
        <dbReference type="ARBA" id="ARBA00005381"/>
    </source>
</evidence>
<dbReference type="GO" id="GO:0035556">
    <property type="term" value="P:intracellular signal transduction"/>
    <property type="evidence" value="ECO:0007669"/>
    <property type="project" value="InterPro"/>
</dbReference>
<keyword evidence="4 7" id="KW-0812">Transmembrane</keyword>
<dbReference type="GO" id="GO:0005886">
    <property type="term" value="C:plasma membrane"/>
    <property type="evidence" value="ECO:0007669"/>
    <property type="project" value="UniProtKB-SubCell"/>
</dbReference>
<dbReference type="PROSITE" id="PS50885">
    <property type="entry name" value="HAMP"/>
    <property type="match status" value="1"/>
</dbReference>
<dbReference type="CDD" id="cd12912">
    <property type="entry name" value="PDC2_MCP_like"/>
    <property type="match status" value="1"/>
</dbReference>
<dbReference type="PROSITE" id="PS50125">
    <property type="entry name" value="GUANYLATE_CYCLASE_2"/>
    <property type="match status" value="1"/>
</dbReference>
<dbReference type="InterPro" id="IPR029787">
    <property type="entry name" value="Nucleotide_cyclase"/>
</dbReference>
<dbReference type="AlphaFoldDB" id="A0A8J7PIV1"/>
<keyword evidence="5 7" id="KW-1133">Transmembrane helix</keyword>
<keyword evidence="3" id="KW-1003">Cell membrane</keyword>
<dbReference type="CDD" id="cd07302">
    <property type="entry name" value="CHD"/>
    <property type="match status" value="1"/>
</dbReference>
<sequence length="717" mass="82548">MLKINFSFKSRKLEIDIISSFFTLILVTSLFIIWYTYRNSTQSLLNLSQDLISEVSESVIEKTISPLATAKSLSELGSTLIKDEEDISINNQSLLNYIEHTLRIYPTISNYYIGSNKGRFLQIRRLSDKPTYRADPSRLLPAPAKFALRSIDLSLTHPLESWYYLDNDGKIIESENISKVLYDHRQRSWYSDVAQDREFRWSSIYVFNTNKKPGITAAMPVLGDDGRLFAVTAVDINISTFSKFLQELRIGKEGITFIINTDGQIIAHPDPLQTVEADGDEISMMSIQDIKDKHLNIAFQKYQQTKNNKFIFMHNNVEYIAYFKNFPKSFEHKWLIGIVVPTSDIIGPAIQTQKHILIISFIILILSVFFIAFLARRISQPIMQLSEQAKQIQNFEIFETEPLSSYIYEIQVLENSMAAMRQSLKTFAKFVPKALVKKLVQRSQDVRISGNIKRVTLFFSDIQGFTTVSENYPPEKLMSHISEYFATLSEIIIHQNGTIDKYIGDAIMAFWGAPLSDKHHALNACISALYCQKRLDELNRKWEAEKKPILITRIGIETGEALVGTIGSFDRLNYTALGDTVNLASRLEGTNKYYNTRIIIGEQTQREIRDNGVFRPLDRVSVKGKETSVTIYELVALKNGDPSLLPTKEQIDLCSQFTIGYRLYLERRWEEALKHFEEMIKIFGNDYPTQLYIERCQQYLKEPPAKNWDGIYHLKDK</sequence>
<evidence type="ECO:0000313" key="10">
    <source>
        <dbReference type="EMBL" id="MBN9412980.1"/>
    </source>
</evidence>
<dbReference type="GO" id="GO:0004016">
    <property type="term" value="F:adenylate cyclase activity"/>
    <property type="evidence" value="ECO:0007669"/>
    <property type="project" value="UniProtKB-ARBA"/>
</dbReference>
<evidence type="ECO:0000256" key="5">
    <source>
        <dbReference type="ARBA" id="ARBA00022989"/>
    </source>
</evidence>
<dbReference type="GO" id="GO:0006171">
    <property type="term" value="P:cAMP biosynthetic process"/>
    <property type="evidence" value="ECO:0007669"/>
    <property type="project" value="TreeGrafter"/>
</dbReference>
<dbReference type="Proteomes" id="UP000664414">
    <property type="component" value="Unassembled WGS sequence"/>
</dbReference>
<dbReference type="EMBL" id="JAFKGL010000015">
    <property type="protein sequence ID" value="MBN9412980.1"/>
    <property type="molecule type" value="Genomic_DNA"/>
</dbReference>
<gene>
    <name evidence="10" type="ORF">J0H12_03520</name>
</gene>
<evidence type="ECO:0000256" key="7">
    <source>
        <dbReference type="SAM" id="Phobius"/>
    </source>
</evidence>